<organism evidence="1">
    <name type="scientific">Desulfofervidus auxilii</name>
    <dbReference type="NCBI Taxonomy" id="1621989"/>
    <lineage>
        <taxon>Bacteria</taxon>
        <taxon>Pseudomonadati</taxon>
        <taxon>Thermodesulfobacteriota</taxon>
        <taxon>Candidatus Desulfofervidia</taxon>
        <taxon>Candidatus Desulfofervidales</taxon>
        <taxon>Candidatus Desulfofervidaceae</taxon>
        <taxon>Candidatus Desulfofervidus</taxon>
    </lineage>
</organism>
<gene>
    <name evidence="1" type="ORF">ENG63_00930</name>
</gene>
<dbReference type="AlphaFoldDB" id="A0A7C0U1G0"/>
<dbReference type="Proteomes" id="UP000886289">
    <property type="component" value="Unassembled WGS sequence"/>
</dbReference>
<comment type="caution">
    <text evidence="1">The sequence shown here is derived from an EMBL/GenBank/DDBJ whole genome shotgun (WGS) entry which is preliminary data.</text>
</comment>
<name>A0A7C0U1G0_DESA2</name>
<dbReference type="EMBL" id="DRBS01000038">
    <property type="protein sequence ID" value="HDD43414.1"/>
    <property type="molecule type" value="Genomic_DNA"/>
</dbReference>
<protein>
    <submittedName>
        <fullName evidence="1">Uncharacterized protein</fullName>
    </submittedName>
</protein>
<sequence length="129" mass="15502">MKEKINEWYKKIEEQTIKILEKFNKKFQEDPLSAISDIEDYIKAYVRIEEASRIASYLSEINENEILSELDRIKKEVRQELLNIVPQHNCSSIMEFLKDLWIYESKVKFWRNNIFSDIERLTILLNGGK</sequence>
<reference evidence="1" key="1">
    <citation type="journal article" date="2020" name="mSystems">
        <title>Genome- and Community-Level Interaction Insights into Carbon Utilization and Element Cycling Functions of Hydrothermarchaeota in Hydrothermal Sediment.</title>
        <authorList>
            <person name="Zhou Z."/>
            <person name="Liu Y."/>
            <person name="Xu W."/>
            <person name="Pan J."/>
            <person name="Luo Z.H."/>
            <person name="Li M."/>
        </authorList>
    </citation>
    <scope>NUCLEOTIDE SEQUENCE [LARGE SCALE GENOMIC DNA]</scope>
    <source>
        <strain evidence="1">HyVt-233</strain>
    </source>
</reference>
<evidence type="ECO:0000313" key="1">
    <source>
        <dbReference type="EMBL" id="HDD43414.1"/>
    </source>
</evidence>
<accession>A0A7C0U1G0</accession>
<proteinExistence type="predicted"/>